<evidence type="ECO:0000256" key="1">
    <source>
        <dbReference type="ARBA" id="ARBA00022450"/>
    </source>
</evidence>
<dbReference type="Proteomes" id="UP000317557">
    <property type="component" value="Unassembled WGS sequence"/>
</dbReference>
<accession>A0A521FI78</accession>
<dbReference type="InterPro" id="IPR006162">
    <property type="entry name" value="Ppantetheine_attach_site"/>
</dbReference>
<reference evidence="4 5" key="1">
    <citation type="submission" date="2017-05" db="EMBL/GenBank/DDBJ databases">
        <authorList>
            <person name="Varghese N."/>
            <person name="Submissions S."/>
        </authorList>
    </citation>
    <scope>NUCLEOTIDE SEQUENCE [LARGE SCALE GENOMIC DNA]</scope>
    <source>
        <strain evidence="4 5">DSM 21985</strain>
    </source>
</reference>
<evidence type="ECO:0000256" key="2">
    <source>
        <dbReference type="ARBA" id="ARBA00022553"/>
    </source>
</evidence>
<dbReference type="Pfam" id="PF00550">
    <property type="entry name" value="PP-binding"/>
    <property type="match status" value="1"/>
</dbReference>
<dbReference type="RefSeq" id="WP_142456155.1">
    <property type="nucleotide sequence ID" value="NZ_FXTP01000019.1"/>
</dbReference>
<gene>
    <name evidence="4" type="ORF">SAMN06265219_11961</name>
</gene>
<sequence length="86" mass="9879">MDIRNHIISTYNEVLSYTDAELQVEELANDTVLLESGLDSLGFATLVAELEEELGYDPFVMMDEPIYPTTFGEFVELYETYKDEKN</sequence>
<evidence type="ECO:0000313" key="4">
    <source>
        <dbReference type="EMBL" id="SMO95913.1"/>
    </source>
</evidence>
<organism evidence="4 5">
    <name type="scientific">Gracilimonas mengyeensis</name>
    <dbReference type="NCBI Taxonomy" id="1302730"/>
    <lineage>
        <taxon>Bacteria</taxon>
        <taxon>Pseudomonadati</taxon>
        <taxon>Balneolota</taxon>
        <taxon>Balneolia</taxon>
        <taxon>Balneolales</taxon>
        <taxon>Balneolaceae</taxon>
        <taxon>Gracilimonas</taxon>
    </lineage>
</organism>
<keyword evidence="2" id="KW-0597">Phosphoprotein</keyword>
<evidence type="ECO:0000259" key="3">
    <source>
        <dbReference type="Pfam" id="PF00550"/>
    </source>
</evidence>
<dbReference type="PROSITE" id="PS00012">
    <property type="entry name" value="PHOSPHOPANTETHEINE"/>
    <property type="match status" value="1"/>
</dbReference>
<evidence type="ECO:0000313" key="5">
    <source>
        <dbReference type="Proteomes" id="UP000317557"/>
    </source>
</evidence>
<dbReference type="InterPro" id="IPR036736">
    <property type="entry name" value="ACP-like_sf"/>
</dbReference>
<dbReference type="OrthoDB" id="123083at2"/>
<keyword evidence="5" id="KW-1185">Reference proteome</keyword>
<proteinExistence type="predicted"/>
<dbReference type="SUPFAM" id="SSF47336">
    <property type="entry name" value="ACP-like"/>
    <property type="match status" value="1"/>
</dbReference>
<protein>
    <submittedName>
        <fullName evidence="4">Phosphopantetheine attachment site</fullName>
    </submittedName>
</protein>
<name>A0A521FI78_9BACT</name>
<dbReference type="Gene3D" id="1.10.1200.10">
    <property type="entry name" value="ACP-like"/>
    <property type="match status" value="1"/>
</dbReference>
<feature type="domain" description="Carrier" evidence="3">
    <location>
        <begin position="22"/>
        <end position="57"/>
    </location>
</feature>
<dbReference type="EMBL" id="FXTP01000019">
    <property type="protein sequence ID" value="SMO95913.1"/>
    <property type="molecule type" value="Genomic_DNA"/>
</dbReference>
<keyword evidence="1" id="KW-0596">Phosphopantetheine</keyword>
<dbReference type="AlphaFoldDB" id="A0A521FI78"/>
<dbReference type="InterPro" id="IPR009081">
    <property type="entry name" value="PP-bd_ACP"/>
</dbReference>